<dbReference type="OrthoDB" id="2240584at2759"/>
<dbReference type="Proteomes" id="UP000646827">
    <property type="component" value="Unassembled WGS sequence"/>
</dbReference>
<reference evidence="1 2" key="1">
    <citation type="submission" date="2020-12" db="EMBL/GenBank/DDBJ databases">
        <title>Metabolic potential, ecology and presence of endohyphal bacteria is reflected in genomic diversity of Mucoromycotina.</title>
        <authorList>
            <person name="Muszewska A."/>
            <person name="Okrasinska A."/>
            <person name="Steczkiewicz K."/>
            <person name="Drgas O."/>
            <person name="Orlowska M."/>
            <person name="Perlinska-Lenart U."/>
            <person name="Aleksandrzak-Piekarczyk T."/>
            <person name="Szatraj K."/>
            <person name="Zielenkiewicz U."/>
            <person name="Pilsyk S."/>
            <person name="Malc E."/>
            <person name="Mieczkowski P."/>
            <person name="Kruszewska J.S."/>
            <person name="Biernat P."/>
            <person name="Pawlowska J."/>
        </authorList>
    </citation>
    <scope>NUCLEOTIDE SEQUENCE [LARGE SCALE GENOMIC DNA]</scope>
    <source>
        <strain evidence="1 2">CBS 142.35</strain>
    </source>
</reference>
<evidence type="ECO:0000313" key="2">
    <source>
        <dbReference type="Proteomes" id="UP000646827"/>
    </source>
</evidence>
<keyword evidence="2" id="KW-1185">Reference proteome</keyword>
<proteinExistence type="predicted"/>
<dbReference type="AlphaFoldDB" id="A0A8H7S8A6"/>
<dbReference type="EMBL" id="JAEPRB010000040">
    <property type="protein sequence ID" value="KAG2224627.1"/>
    <property type="molecule type" value="Genomic_DNA"/>
</dbReference>
<protein>
    <submittedName>
        <fullName evidence="1">Uncharacterized protein</fullName>
    </submittedName>
</protein>
<evidence type="ECO:0000313" key="1">
    <source>
        <dbReference type="EMBL" id="KAG2224627.1"/>
    </source>
</evidence>
<gene>
    <name evidence="1" type="ORF">INT45_003767</name>
</gene>
<organism evidence="1 2">
    <name type="scientific">Circinella minor</name>
    <dbReference type="NCBI Taxonomy" id="1195481"/>
    <lineage>
        <taxon>Eukaryota</taxon>
        <taxon>Fungi</taxon>
        <taxon>Fungi incertae sedis</taxon>
        <taxon>Mucoromycota</taxon>
        <taxon>Mucoromycotina</taxon>
        <taxon>Mucoromycetes</taxon>
        <taxon>Mucorales</taxon>
        <taxon>Lichtheimiaceae</taxon>
        <taxon>Circinella</taxon>
    </lineage>
</organism>
<name>A0A8H7S8A6_9FUNG</name>
<sequence length="327" mass="38592">MKRLMSKITNRSDSKRSTSLLVADEDFMMPNDIAKLKRRSEILKMLNNIPLKPAFETFDSITHEYIENGIGTLNRVVSTLINVDWLERNTEYRTIEAANSYMRYQIALDRWLLNRLEKGQWDDFRAHDEIPSPLYIIIVERVNIIWERFVIDNLLKPEQTIYRRVLTYGLNTSVVGDDIVDENRSSIMSDYFDGDFRIDTPIKSRKRYEELETMIIHILEKYIITRNDEVQNLRQAMEHKFGIDGFGGFIRRAKQKVCRHAHHRFIKEFRASPPLQTLEIFKNIYEAMMRDHVSELSISMNVHPTLIERALQDMSLPNPKNLSSHNN</sequence>
<comment type="caution">
    <text evidence="1">The sequence shown here is derived from an EMBL/GenBank/DDBJ whole genome shotgun (WGS) entry which is preliminary data.</text>
</comment>
<accession>A0A8H7S8A6</accession>